<gene>
    <name evidence="1" type="ORF">C7410_122110</name>
</gene>
<dbReference type="Proteomes" id="UP000247772">
    <property type="component" value="Unassembled WGS sequence"/>
</dbReference>
<protein>
    <recommendedName>
        <fullName evidence="3">VOC domain-containing protein</fullName>
    </recommendedName>
</protein>
<dbReference type="InterPro" id="IPR029068">
    <property type="entry name" value="Glyas_Bleomycin-R_OHBP_Dase"/>
</dbReference>
<dbReference type="AlphaFoldDB" id="A0A2V4T3V4"/>
<dbReference type="CDD" id="cd06587">
    <property type="entry name" value="VOC"/>
    <property type="match status" value="1"/>
</dbReference>
<evidence type="ECO:0000313" key="1">
    <source>
        <dbReference type="EMBL" id="PYE18408.1"/>
    </source>
</evidence>
<dbReference type="Gene3D" id="3.10.180.10">
    <property type="entry name" value="2,3-Dihydroxybiphenyl 1,2-Dioxygenase, domain 1"/>
    <property type="match status" value="1"/>
</dbReference>
<accession>A0A2V4T3V4</accession>
<evidence type="ECO:0000313" key="2">
    <source>
        <dbReference type="Proteomes" id="UP000247772"/>
    </source>
</evidence>
<dbReference type="RefSeq" id="WP_110856542.1">
    <property type="nucleotide sequence ID" value="NZ_QJSQ01000022.1"/>
</dbReference>
<dbReference type="SUPFAM" id="SSF54593">
    <property type="entry name" value="Glyoxalase/Bleomycin resistance protein/Dihydroxybiphenyl dioxygenase"/>
    <property type="match status" value="1"/>
</dbReference>
<reference evidence="1 2" key="1">
    <citation type="submission" date="2018-06" db="EMBL/GenBank/DDBJ databases">
        <title>Genomic Encyclopedia of Type Strains, Phase IV (KMG-V): Genome sequencing to study the core and pangenomes of soil and plant-associated prokaryotes.</title>
        <authorList>
            <person name="Whitman W."/>
        </authorList>
    </citation>
    <scope>NUCLEOTIDE SEQUENCE [LARGE SCALE GENOMIC DNA]</scope>
    <source>
        <strain evidence="1 2">SRCL-318</strain>
    </source>
</reference>
<dbReference type="OrthoDB" id="1492945at2"/>
<dbReference type="EMBL" id="QJSQ01000022">
    <property type="protein sequence ID" value="PYE18408.1"/>
    <property type="molecule type" value="Genomic_DNA"/>
</dbReference>
<name>A0A2V4T3V4_9BURK</name>
<sequence>MRIVSHVFRRCVARDSFDATIAFYEELQTTACLRRFIAVEAGVEVAVVGRFVLLTGDDGALDSLREVESILTVDSLDGAGAWLEELGAQVVKPLHRSAGGGRNLVARHPDGLVVEYYESSSTTPSVGNRAGDA</sequence>
<comment type="caution">
    <text evidence="1">The sequence shown here is derived from an EMBL/GenBank/DDBJ whole genome shotgun (WGS) entry which is preliminary data.</text>
</comment>
<evidence type="ECO:0008006" key="3">
    <source>
        <dbReference type="Google" id="ProtNLM"/>
    </source>
</evidence>
<proteinExistence type="predicted"/>
<organism evidence="1 2">
    <name type="scientific">Paraburkholderia silvatlantica</name>
    <dbReference type="NCBI Taxonomy" id="321895"/>
    <lineage>
        <taxon>Bacteria</taxon>
        <taxon>Pseudomonadati</taxon>
        <taxon>Pseudomonadota</taxon>
        <taxon>Betaproteobacteria</taxon>
        <taxon>Burkholderiales</taxon>
        <taxon>Burkholderiaceae</taxon>
        <taxon>Paraburkholderia</taxon>
    </lineage>
</organism>